<proteinExistence type="predicted"/>
<dbReference type="InterPro" id="IPR002156">
    <property type="entry name" value="RNaseH_domain"/>
</dbReference>
<organism evidence="2 3">
    <name type="scientific">Malus baccata</name>
    <name type="common">Siberian crab apple</name>
    <name type="synonym">Pyrus baccata</name>
    <dbReference type="NCBI Taxonomy" id="106549"/>
    <lineage>
        <taxon>Eukaryota</taxon>
        <taxon>Viridiplantae</taxon>
        <taxon>Streptophyta</taxon>
        <taxon>Embryophyta</taxon>
        <taxon>Tracheophyta</taxon>
        <taxon>Spermatophyta</taxon>
        <taxon>Magnoliopsida</taxon>
        <taxon>eudicotyledons</taxon>
        <taxon>Gunneridae</taxon>
        <taxon>Pentapetalae</taxon>
        <taxon>rosids</taxon>
        <taxon>fabids</taxon>
        <taxon>Rosales</taxon>
        <taxon>Rosaceae</taxon>
        <taxon>Amygdaloideae</taxon>
        <taxon>Maleae</taxon>
        <taxon>Malus</taxon>
    </lineage>
</organism>
<dbReference type="AlphaFoldDB" id="A0A540NG25"/>
<feature type="domain" description="RNase H type-1" evidence="1">
    <location>
        <begin position="1"/>
        <end position="62"/>
    </location>
</feature>
<dbReference type="Pfam" id="PF13456">
    <property type="entry name" value="RVT_3"/>
    <property type="match status" value="1"/>
</dbReference>
<sequence length="63" mass="7121">MVEALAFRDALSLANPHRIMKFIVEGDLKIVVDSFYGKCTTSLRIKTIFEDIKWLASSLCSVE</sequence>
<dbReference type="Proteomes" id="UP000315295">
    <property type="component" value="Unassembled WGS sequence"/>
</dbReference>
<dbReference type="GO" id="GO:0003676">
    <property type="term" value="F:nucleic acid binding"/>
    <property type="evidence" value="ECO:0007669"/>
    <property type="project" value="InterPro"/>
</dbReference>
<comment type="caution">
    <text evidence="2">The sequence shown here is derived from an EMBL/GenBank/DDBJ whole genome shotgun (WGS) entry which is preliminary data.</text>
</comment>
<accession>A0A540NG25</accession>
<gene>
    <name evidence="2" type="ORF">C1H46_004388</name>
</gene>
<protein>
    <recommendedName>
        <fullName evidence="1">RNase H type-1 domain-containing protein</fullName>
    </recommendedName>
</protein>
<dbReference type="EMBL" id="VIEB01000050">
    <property type="protein sequence ID" value="TQE09966.1"/>
    <property type="molecule type" value="Genomic_DNA"/>
</dbReference>
<dbReference type="GO" id="GO:0004523">
    <property type="term" value="F:RNA-DNA hybrid ribonuclease activity"/>
    <property type="evidence" value="ECO:0007669"/>
    <property type="project" value="InterPro"/>
</dbReference>
<evidence type="ECO:0000313" key="2">
    <source>
        <dbReference type="EMBL" id="TQE09966.1"/>
    </source>
</evidence>
<evidence type="ECO:0000313" key="3">
    <source>
        <dbReference type="Proteomes" id="UP000315295"/>
    </source>
</evidence>
<reference evidence="2 3" key="1">
    <citation type="journal article" date="2019" name="G3 (Bethesda)">
        <title>Sequencing of a Wild Apple (Malus baccata) Genome Unravels the Differences Between Cultivated and Wild Apple Species Regarding Disease Resistance and Cold Tolerance.</title>
        <authorList>
            <person name="Chen X."/>
        </authorList>
    </citation>
    <scope>NUCLEOTIDE SEQUENCE [LARGE SCALE GENOMIC DNA]</scope>
    <source>
        <strain evidence="3">cv. Shandingzi</strain>
        <tissue evidence="2">Leaves</tissue>
    </source>
</reference>
<name>A0A540NG25_MALBA</name>
<evidence type="ECO:0000259" key="1">
    <source>
        <dbReference type="Pfam" id="PF13456"/>
    </source>
</evidence>
<keyword evidence="3" id="KW-1185">Reference proteome</keyword>